<dbReference type="EMBL" id="JACHMC010000001">
    <property type="protein sequence ID" value="MBB4882856.1"/>
    <property type="molecule type" value="Genomic_DNA"/>
</dbReference>
<evidence type="ECO:0008006" key="3">
    <source>
        <dbReference type="Google" id="ProtNLM"/>
    </source>
</evidence>
<dbReference type="Proteomes" id="UP000560081">
    <property type="component" value="Unassembled WGS sequence"/>
</dbReference>
<dbReference type="RefSeq" id="WP_135027925.1">
    <property type="nucleotide sequence ID" value="NZ_BMLA01000001.1"/>
</dbReference>
<proteinExistence type="predicted"/>
<evidence type="ECO:0000313" key="2">
    <source>
        <dbReference type="Proteomes" id="UP000560081"/>
    </source>
</evidence>
<keyword evidence="2" id="KW-1185">Reference proteome</keyword>
<sequence>MPVDALELRLSAADDALVRDVWEALRAAGLPSQADHRSASNAPHVTLPSPAAPGGMITGDEAADAAAVVGPLLPAPLRVGGTVLFGRDRPTVAWLLEAQADLALAVERRAAQRDPTAFRPWIPHLSLARRVPRQDVGGVLAFVAPLTPREIVADRLLLWQPGPRTLTTLVAPSI</sequence>
<dbReference type="OrthoDB" id="3397424at2"/>
<dbReference type="SUPFAM" id="SSF55144">
    <property type="entry name" value="LigT-like"/>
    <property type="match status" value="1"/>
</dbReference>
<dbReference type="InterPro" id="IPR009097">
    <property type="entry name" value="Cyclic_Pdiesterase"/>
</dbReference>
<dbReference type="Gene3D" id="3.90.1140.10">
    <property type="entry name" value="Cyclic phosphodiesterase"/>
    <property type="match status" value="1"/>
</dbReference>
<dbReference type="AlphaFoldDB" id="A0A4Y8X481"/>
<protein>
    <recommendedName>
        <fullName evidence="3">2'-5' RNA ligase family protein</fullName>
    </recommendedName>
</protein>
<accession>A0A4Y8X481</accession>
<dbReference type="Pfam" id="PF13563">
    <property type="entry name" value="2_5_RNA_ligase2"/>
    <property type="match status" value="1"/>
</dbReference>
<comment type="caution">
    <text evidence="1">The sequence shown here is derived from an EMBL/GenBank/DDBJ whole genome shotgun (WGS) entry which is preliminary data.</text>
</comment>
<name>A0A4Y8X481_9MICC</name>
<gene>
    <name evidence="1" type="ORF">BJ976_001207</name>
</gene>
<organism evidence="1 2">
    <name type="scientific">Micrococcus flavus</name>
    <dbReference type="NCBI Taxonomy" id="384602"/>
    <lineage>
        <taxon>Bacteria</taxon>
        <taxon>Bacillati</taxon>
        <taxon>Actinomycetota</taxon>
        <taxon>Actinomycetes</taxon>
        <taxon>Micrococcales</taxon>
        <taxon>Micrococcaceae</taxon>
        <taxon>Micrococcus</taxon>
    </lineage>
</organism>
<evidence type="ECO:0000313" key="1">
    <source>
        <dbReference type="EMBL" id="MBB4882856.1"/>
    </source>
</evidence>
<reference evidence="1 2" key="1">
    <citation type="submission" date="2020-08" db="EMBL/GenBank/DDBJ databases">
        <title>Sequencing the genomes of 1000 actinobacteria strains.</title>
        <authorList>
            <person name="Klenk H.-P."/>
        </authorList>
    </citation>
    <scope>NUCLEOTIDE SEQUENCE [LARGE SCALE GENOMIC DNA]</scope>
    <source>
        <strain evidence="1 2">DSM 19079</strain>
    </source>
</reference>